<comment type="caution">
    <text evidence="1">The sequence shown here is derived from an EMBL/GenBank/DDBJ whole genome shotgun (WGS) entry which is preliminary data.</text>
</comment>
<gene>
    <name evidence="1" type="ORF">E3N88_46254</name>
</gene>
<dbReference type="AlphaFoldDB" id="A0A5N6L6U5"/>
<reference evidence="1 2" key="1">
    <citation type="submission" date="2019-05" db="EMBL/GenBank/DDBJ databases">
        <title>Mikania micrantha, genome provides insights into the molecular mechanism of rapid growth.</title>
        <authorList>
            <person name="Liu B."/>
        </authorList>
    </citation>
    <scope>NUCLEOTIDE SEQUENCE [LARGE SCALE GENOMIC DNA]</scope>
    <source>
        <strain evidence="1">NLD-2019</strain>
        <tissue evidence="1">Leaf</tissue>
    </source>
</reference>
<proteinExistence type="predicted"/>
<evidence type="ECO:0000313" key="1">
    <source>
        <dbReference type="EMBL" id="KAC9177464.1"/>
    </source>
</evidence>
<keyword evidence="2" id="KW-1185">Reference proteome</keyword>
<name>A0A5N6L6U5_9ASTR</name>
<protein>
    <submittedName>
        <fullName evidence="1">Uncharacterized protein</fullName>
    </submittedName>
</protein>
<accession>A0A5N6L6U5</accession>
<dbReference type="EMBL" id="SZYD01002754">
    <property type="protein sequence ID" value="KAC9177464.1"/>
    <property type="molecule type" value="Genomic_DNA"/>
</dbReference>
<sequence length="92" mass="10314">MKTLNEYLNYVSSVGYGHAGGRDESFLRSETTIWGKFAVKIRDPNKKGARVCKEILNVPSEIGVPMLELPTVKISRRKRALRESAFTIGKTT</sequence>
<evidence type="ECO:0000313" key="2">
    <source>
        <dbReference type="Proteomes" id="UP000326396"/>
    </source>
</evidence>
<dbReference type="Proteomes" id="UP000326396">
    <property type="component" value="Unassembled WGS sequence"/>
</dbReference>
<organism evidence="1 2">
    <name type="scientific">Mikania micrantha</name>
    <name type="common">bitter vine</name>
    <dbReference type="NCBI Taxonomy" id="192012"/>
    <lineage>
        <taxon>Eukaryota</taxon>
        <taxon>Viridiplantae</taxon>
        <taxon>Streptophyta</taxon>
        <taxon>Embryophyta</taxon>
        <taxon>Tracheophyta</taxon>
        <taxon>Spermatophyta</taxon>
        <taxon>Magnoliopsida</taxon>
        <taxon>eudicotyledons</taxon>
        <taxon>Gunneridae</taxon>
        <taxon>Pentapetalae</taxon>
        <taxon>asterids</taxon>
        <taxon>campanulids</taxon>
        <taxon>Asterales</taxon>
        <taxon>Asteraceae</taxon>
        <taxon>Asteroideae</taxon>
        <taxon>Heliantheae alliance</taxon>
        <taxon>Eupatorieae</taxon>
        <taxon>Mikania</taxon>
    </lineage>
</organism>